<dbReference type="Proteomes" id="UP000054279">
    <property type="component" value="Unassembled WGS sequence"/>
</dbReference>
<dbReference type="SUPFAM" id="SSF53098">
    <property type="entry name" value="Ribonuclease H-like"/>
    <property type="match status" value="1"/>
</dbReference>
<accession>A0A0C9UH56</accession>
<gene>
    <name evidence="1" type="ORF">M422DRAFT_56386</name>
</gene>
<dbReference type="HOGENOM" id="CLU_2086319_0_0_1"/>
<dbReference type="AlphaFoldDB" id="A0A0C9UH56"/>
<proteinExistence type="predicted"/>
<reference evidence="1 2" key="1">
    <citation type="submission" date="2014-06" db="EMBL/GenBank/DDBJ databases">
        <title>Evolutionary Origins and Diversification of the Mycorrhizal Mutualists.</title>
        <authorList>
            <consortium name="DOE Joint Genome Institute"/>
            <consortium name="Mycorrhizal Genomics Consortium"/>
            <person name="Kohler A."/>
            <person name="Kuo A."/>
            <person name="Nagy L.G."/>
            <person name="Floudas D."/>
            <person name="Copeland A."/>
            <person name="Barry K.W."/>
            <person name="Cichocki N."/>
            <person name="Veneault-Fourrey C."/>
            <person name="LaButti K."/>
            <person name="Lindquist E.A."/>
            <person name="Lipzen A."/>
            <person name="Lundell T."/>
            <person name="Morin E."/>
            <person name="Murat C."/>
            <person name="Riley R."/>
            <person name="Ohm R."/>
            <person name="Sun H."/>
            <person name="Tunlid A."/>
            <person name="Henrissat B."/>
            <person name="Grigoriev I.V."/>
            <person name="Hibbett D.S."/>
            <person name="Martin F."/>
        </authorList>
    </citation>
    <scope>NUCLEOTIDE SEQUENCE [LARGE SCALE GENOMIC DNA]</scope>
    <source>
        <strain evidence="1 2">SS14</strain>
    </source>
</reference>
<dbReference type="OrthoDB" id="3172935at2759"/>
<dbReference type="InterPro" id="IPR012337">
    <property type="entry name" value="RNaseH-like_sf"/>
</dbReference>
<sequence>MSGVNLHGSKFSLSEFQLRTSSQRKEAFRRVQATQYSLKTKLDGEVIGALELLLDVPTRWSSTYFMLSRALQLRKALHSICGDSDFEEVLGKYKLTPDGWCKIELIHKILGYLLKID</sequence>
<protein>
    <submittedName>
        <fullName evidence="1">Uncharacterized protein</fullName>
    </submittedName>
</protein>
<dbReference type="EMBL" id="KN837482">
    <property type="protein sequence ID" value="KIJ24510.1"/>
    <property type="molecule type" value="Genomic_DNA"/>
</dbReference>
<name>A0A0C9UH56_SPHS4</name>
<keyword evidence="2" id="KW-1185">Reference proteome</keyword>
<organism evidence="1 2">
    <name type="scientific">Sphaerobolus stellatus (strain SS14)</name>
    <dbReference type="NCBI Taxonomy" id="990650"/>
    <lineage>
        <taxon>Eukaryota</taxon>
        <taxon>Fungi</taxon>
        <taxon>Dikarya</taxon>
        <taxon>Basidiomycota</taxon>
        <taxon>Agaricomycotina</taxon>
        <taxon>Agaricomycetes</taxon>
        <taxon>Phallomycetidae</taxon>
        <taxon>Geastrales</taxon>
        <taxon>Sphaerobolaceae</taxon>
        <taxon>Sphaerobolus</taxon>
    </lineage>
</organism>
<evidence type="ECO:0000313" key="2">
    <source>
        <dbReference type="Proteomes" id="UP000054279"/>
    </source>
</evidence>
<evidence type="ECO:0000313" key="1">
    <source>
        <dbReference type="EMBL" id="KIJ24510.1"/>
    </source>
</evidence>